<dbReference type="Proteomes" id="UP000196118">
    <property type="component" value="Chromosome"/>
</dbReference>
<dbReference type="Gene3D" id="3.40.50.300">
    <property type="entry name" value="P-loop containing nucleotide triphosphate hydrolases"/>
    <property type="match status" value="4"/>
</dbReference>
<dbReference type="CDD" id="cd17932">
    <property type="entry name" value="DEXQc_UvrD"/>
    <property type="match status" value="1"/>
</dbReference>
<dbReference type="EC" id="5.6.2.4" evidence="13"/>
<keyword evidence="5 13" id="KW-0347">Helicase</keyword>
<evidence type="ECO:0000256" key="13">
    <source>
        <dbReference type="HAMAP-Rule" id="MF_01451"/>
    </source>
</evidence>
<evidence type="ECO:0000256" key="4">
    <source>
        <dbReference type="ARBA" id="ARBA00022801"/>
    </source>
</evidence>
<evidence type="ECO:0000256" key="11">
    <source>
        <dbReference type="ARBA" id="ARBA00034617"/>
    </source>
</evidence>
<dbReference type="GO" id="GO:0005829">
    <property type="term" value="C:cytosol"/>
    <property type="evidence" value="ECO:0007669"/>
    <property type="project" value="TreeGrafter"/>
</dbReference>
<dbReference type="GO" id="GO:0033202">
    <property type="term" value="C:DNA helicase complex"/>
    <property type="evidence" value="ECO:0007669"/>
    <property type="project" value="TreeGrafter"/>
</dbReference>
<dbReference type="InterPro" id="IPR011604">
    <property type="entry name" value="PDDEXK-like_dom_sf"/>
</dbReference>
<dbReference type="Gene3D" id="3.90.320.10">
    <property type="match status" value="1"/>
</dbReference>
<evidence type="ECO:0000256" key="7">
    <source>
        <dbReference type="ARBA" id="ARBA00022840"/>
    </source>
</evidence>
<keyword evidence="2 13" id="KW-0547">Nucleotide-binding</keyword>
<dbReference type="InterPro" id="IPR014152">
    <property type="entry name" value="AddA"/>
</dbReference>
<keyword evidence="6 13" id="KW-0269">Exonuclease</keyword>
<dbReference type="PANTHER" id="PTHR11070:SF48">
    <property type="entry name" value="ATP-DEPENDENT HELICASE_NUCLEASE SUBUNIT A"/>
    <property type="match status" value="1"/>
</dbReference>
<dbReference type="InterPro" id="IPR014016">
    <property type="entry name" value="UvrD-like_ATP-bd"/>
</dbReference>
<comment type="catalytic activity">
    <reaction evidence="12 13">
        <text>ATP + H2O = ADP + phosphate + H(+)</text>
        <dbReference type="Rhea" id="RHEA:13065"/>
        <dbReference type="ChEBI" id="CHEBI:15377"/>
        <dbReference type="ChEBI" id="CHEBI:15378"/>
        <dbReference type="ChEBI" id="CHEBI:30616"/>
        <dbReference type="ChEBI" id="CHEBI:43474"/>
        <dbReference type="ChEBI" id="CHEBI:456216"/>
        <dbReference type="EC" id="5.6.2.4"/>
    </reaction>
</comment>
<keyword evidence="3 13" id="KW-0227">DNA damage</keyword>
<sequence>MADREYTLSQKQAINSSGHNILVSASAGSGKTSVLVERVIQKIINGEDVDRLLVVTFTEAAASEMKERIRAAIVKKINEVSDIELQNHFSMQLNKLNNANISTLHAFCMSIIRNYYYIIDLDPTFRIMDPTESELLKESVWADLREELYERDEDGKFALLTRNFSSDRSDEGLQDLILELFEFSNANPDPQAWLQQIAKNYEVPSDNVMDMEFIQQLLAEVKTKLMRIYRKDLDLTEQAINGGEPLKNAAEKFQNEVDDLKTIIDSLNGSWDDVQQAVSKMKFAQLPRGKKEEVQEFNAYAKSIRNDFKDEFNTIADKYFKLSSEQMIAVFKDAHELMMKLIEVQNQFAERFLQEKLARRSLDFSDLEHFALQIVLDDSEEGQAIRRDFQQKFNEVIVDEYQDINPLQETILTSVASPDPGNMFMVGDVKQSIYAFRMADPSLFISKNNQFKDEEQADERIILAENFRSMRNVDDFTNLIFNQVMDTEVGEIEYDDDAQLQFGAKYYPDEVQNNTEVMIYDDSQTDIDDKEATPIISNKNDGQLQMIAQRIQKLFADHTQIYDKKEQKMRDLEYSDIALLHSTGSNNLEIVDTFKKYGIPIQVNNAQDYFQTTEVSIMMALLKIIDNPYQDIPLAAVLRSPMVGLKENELAFLRIGKKNGHYFEALLYFLNEAKLDSNNEFQMQLKTKITHFLEQLDHFSKLARQSTLVDLLWAIYDETGYLDYVGGMPDGPQRQNNLHALYDRAKGYEESSFKGLFQFVQFVEKMRDKNKDLAENPVVTDVKAVKLMTIHGSKGLEFPIVFLIDAEHGFNTMDEKGRYVLDRDAGMGIALKDFIHRLEIDTVQKNWIISIKKQKALAEKLRVLYVALTRAEQKLIITGAVNSADDTLNKWAEAVDTDETLIPAEARSKVSNFLDWIGMAIMRVPSVVEKYADYNTRKLQGTLIPDVELKIINSNELMDQQGLTALKSAQIPELQQLNASDDIADVDKLKQIMNFKYHDEAATTTTAYQSVSEIKRVFDDPDKFELNFSEVDADQHIKPQNRFVMESLMAPRFMNEATKPKAAEIGTATHLILQQLDLNQPINATIIKDKIGELVMNRVLDEQVANRIRISTILDFFDNDLGQLMINHPENVHREEAFSLLLPAKGLFPKIKGDDDVLIHGIIDAYFEMEDRVILLDYKTDFVLPGSVEQGIEKVINRYQGQVNLYAQALESILKRPVNEKYLYLLSIGRLVEIQ</sequence>
<dbReference type="PROSITE" id="PS51217">
    <property type="entry name" value="UVRD_HELICASE_CTER"/>
    <property type="match status" value="1"/>
</dbReference>
<dbReference type="GO" id="GO:0003690">
    <property type="term" value="F:double-stranded DNA binding"/>
    <property type="evidence" value="ECO:0007669"/>
    <property type="project" value="UniProtKB-UniRule"/>
</dbReference>
<dbReference type="GO" id="GO:0016887">
    <property type="term" value="F:ATP hydrolysis activity"/>
    <property type="evidence" value="ECO:0007669"/>
    <property type="project" value="RHEA"/>
</dbReference>
<dbReference type="InterPro" id="IPR027417">
    <property type="entry name" value="P-loop_NTPase"/>
</dbReference>
<proteinExistence type="inferred from homology"/>
<dbReference type="GO" id="GO:0043138">
    <property type="term" value="F:3'-5' DNA helicase activity"/>
    <property type="evidence" value="ECO:0007669"/>
    <property type="project" value="UniProtKB-UniRule"/>
</dbReference>
<protein>
    <recommendedName>
        <fullName evidence="13">ATP-dependent helicase/nuclease subunit A</fullName>
        <ecNumber evidence="13">3.1.-.-</ecNumber>
        <ecNumber evidence="13">5.6.2.4</ecNumber>
    </recommendedName>
    <alternativeName>
        <fullName evidence="13">ATP-dependent helicase/nuclease AddA</fullName>
    </alternativeName>
    <alternativeName>
        <fullName evidence="13">DNA 3'-5' helicase AddA</fullName>
    </alternativeName>
</protein>
<dbReference type="Pfam" id="PF13361">
    <property type="entry name" value="UvrD_C"/>
    <property type="match status" value="1"/>
</dbReference>
<dbReference type="PANTHER" id="PTHR11070">
    <property type="entry name" value="UVRD / RECB / PCRA DNA HELICASE FAMILY MEMBER"/>
    <property type="match status" value="1"/>
</dbReference>
<comment type="catalytic activity">
    <reaction evidence="11 13">
        <text>Couples ATP hydrolysis with the unwinding of duplex DNA by translocating in the 3'-5' direction.</text>
        <dbReference type="EC" id="5.6.2.4"/>
    </reaction>
</comment>
<dbReference type="EMBL" id="CP021474">
    <property type="protein sequence ID" value="ARW18772.1"/>
    <property type="molecule type" value="Genomic_DNA"/>
</dbReference>
<dbReference type="NCBIfam" id="TIGR02785">
    <property type="entry name" value="addA_Gpos"/>
    <property type="match status" value="1"/>
</dbReference>
<evidence type="ECO:0000256" key="14">
    <source>
        <dbReference type="PROSITE-ProRule" id="PRU00560"/>
    </source>
</evidence>
<keyword evidence="8 13" id="KW-0238">DNA-binding</keyword>
<dbReference type="InterPro" id="IPR000212">
    <property type="entry name" value="DNA_helicase_UvrD/REP"/>
</dbReference>
<dbReference type="AlphaFoldDB" id="A0A1Y0VKL5"/>
<dbReference type="Pfam" id="PF12705">
    <property type="entry name" value="PDDEXK_1"/>
    <property type="match status" value="1"/>
</dbReference>
<organism evidence="17 18">
    <name type="scientific">Pediococcus pentosaceus</name>
    <dbReference type="NCBI Taxonomy" id="1255"/>
    <lineage>
        <taxon>Bacteria</taxon>
        <taxon>Bacillati</taxon>
        <taxon>Bacillota</taxon>
        <taxon>Bacilli</taxon>
        <taxon>Lactobacillales</taxon>
        <taxon>Lactobacillaceae</taxon>
        <taxon>Pediococcus</taxon>
    </lineage>
</organism>
<dbReference type="SUPFAM" id="SSF52980">
    <property type="entry name" value="Restriction endonuclease-like"/>
    <property type="match status" value="1"/>
</dbReference>
<feature type="domain" description="UvrD-like helicase C-terminal" evidence="16">
    <location>
        <begin position="501"/>
        <end position="795"/>
    </location>
</feature>
<evidence type="ECO:0000313" key="18">
    <source>
        <dbReference type="Proteomes" id="UP000196118"/>
    </source>
</evidence>
<name>A0A1Y0VKL5_PEDPE</name>
<dbReference type="InterPro" id="IPR011335">
    <property type="entry name" value="Restrct_endonuc-II-like"/>
</dbReference>
<keyword evidence="10 13" id="KW-0413">Isomerase</keyword>
<dbReference type="SUPFAM" id="SSF52540">
    <property type="entry name" value="P-loop containing nucleoside triphosphate hydrolases"/>
    <property type="match status" value="1"/>
</dbReference>
<evidence type="ECO:0000256" key="2">
    <source>
        <dbReference type="ARBA" id="ARBA00022741"/>
    </source>
</evidence>
<evidence type="ECO:0000259" key="16">
    <source>
        <dbReference type="PROSITE" id="PS51217"/>
    </source>
</evidence>
<dbReference type="HAMAP" id="MF_01451">
    <property type="entry name" value="AddA"/>
    <property type="match status" value="1"/>
</dbReference>
<dbReference type="InterPro" id="IPR014017">
    <property type="entry name" value="DNA_helicase_UvrD-like_C"/>
</dbReference>
<reference evidence="17 18" key="1">
    <citation type="submission" date="2017-05" db="EMBL/GenBank/DDBJ databases">
        <title>Genome sequence of Pediococcus pentosaceus strain SRCM100892.</title>
        <authorList>
            <person name="Cho S.H."/>
        </authorList>
    </citation>
    <scope>NUCLEOTIDE SEQUENCE [LARGE SCALE GENOMIC DNA]</scope>
    <source>
        <strain evidence="17 18">SRCM100892</strain>
    </source>
</reference>
<dbReference type="InterPro" id="IPR038726">
    <property type="entry name" value="PDDEXK_AddAB-type"/>
</dbReference>
<comment type="function">
    <text evidence="13">The heterodimer acts as both an ATP-dependent DNA helicase and an ATP-dependent, dual-direction single-stranded exonuclease. Recognizes the chi site generating a DNA molecule suitable for the initiation of homologous recombination. The AddA nuclease domain is required for chi fragment generation; this subunit has the helicase and 3' -&gt; 5' nuclease activities.</text>
</comment>
<evidence type="ECO:0000256" key="6">
    <source>
        <dbReference type="ARBA" id="ARBA00022839"/>
    </source>
</evidence>
<comment type="subunit">
    <text evidence="13">Heterodimer of AddA and AddB/RexB.</text>
</comment>
<evidence type="ECO:0000256" key="5">
    <source>
        <dbReference type="ARBA" id="ARBA00022806"/>
    </source>
</evidence>
<comment type="similarity">
    <text evidence="13">Belongs to the helicase family. AddA subfamily.</text>
</comment>
<feature type="domain" description="UvrD-like helicase ATP-binding" evidence="15">
    <location>
        <begin position="4"/>
        <end position="470"/>
    </location>
</feature>
<keyword evidence="7 13" id="KW-0067">ATP-binding</keyword>
<evidence type="ECO:0000256" key="10">
    <source>
        <dbReference type="ARBA" id="ARBA00023235"/>
    </source>
</evidence>
<keyword evidence="9 13" id="KW-0234">DNA repair</keyword>
<evidence type="ECO:0000259" key="15">
    <source>
        <dbReference type="PROSITE" id="PS51198"/>
    </source>
</evidence>
<evidence type="ECO:0000256" key="9">
    <source>
        <dbReference type="ARBA" id="ARBA00023204"/>
    </source>
</evidence>
<evidence type="ECO:0000256" key="12">
    <source>
        <dbReference type="ARBA" id="ARBA00048988"/>
    </source>
</evidence>
<evidence type="ECO:0000256" key="8">
    <source>
        <dbReference type="ARBA" id="ARBA00023125"/>
    </source>
</evidence>
<dbReference type="PROSITE" id="PS51198">
    <property type="entry name" value="UVRD_HELICASE_ATP_BIND"/>
    <property type="match status" value="1"/>
</dbReference>
<dbReference type="EC" id="3.1.-.-" evidence="13"/>
<keyword evidence="4 13" id="KW-0378">Hydrolase</keyword>
<dbReference type="GO" id="GO:0008408">
    <property type="term" value="F:3'-5' exonuclease activity"/>
    <property type="evidence" value="ECO:0007669"/>
    <property type="project" value="UniProtKB-UniRule"/>
</dbReference>
<dbReference type="GO" id="GO:0000724">
    <property type="term" value="P:double-strand break repair via homologous recombination"/>
    <property type="evidence" value="ECO:0007669"/>
    <property type="project" value="UniProtKB-UniRule"/>
</dbReference>
<keyword evidence="1 13" id="KW-0540">Nuclease</keyword>
<dbReference type="Pfam" id="PF00580">
    <property type="entry name" value="UvrD-helicase"/>
    <property type="match status" value="1"/>
</dbReference>
<evidence type="ECO:0000256" key="1">
    <source>
        <dbReference type="ARBA" id="ARBA00022722"/>
    </source>
</evidence>
<feature type="binding site" evidence="14">
    <location>
        <begin position="25"/>
        <end position="32"/>
    </location>
    <ligand>
        <name>ATP</name>
        <dbReference type="ChEBI" id="CHEBI:30616"/>
    </ligand>
</feature>
<evidence type="ECO:0000313" key="17">
    <source>
        <dbReference type="EMBL" id="ARW18772.1"/>
    </source>
</evidence>
<evidence type="ECO:0000256" key="3">
    <source>
        <dbReference type="ARBA" id="ARBA00022763"/>
    </source>
</evidence>
<comment type="cofactor">
    <cofactor evidence="13">
        <name>Mg(2+)</name>
        <dbReference type="ChEBI" id="CHEBI:18420"/>
    </cofactor>
</comment>
<gene>
    <name evidence="13 17" type="primary">addA</name>
    <name evidence="17" type="ORF">S100892_00166</name>
</gene>
<dbReference type="GO" id="GO:0005524">
    <property type="term" value="F:ATP binding"/>
    <property type="evidence" value="ECO:0007669"/>
    <property type="project" value="UniProtKB-UniRule"/>
</dbReference>
<accession>A0A1Y0VKL5</accession>